<evidence type="ECO:0000256" key="3">
    <source>
        <dbReference type="ARBA" id="ARBA00022679"/>
    </source>
</evidence>
<keyword evidence="4 9" id="KW-0548">Nucleotidyltransferase</keyword>
<comment type="catalytic activity">
    <reaction evidence="7">
        <text>DNA(n) + a 2'-deoxyribonucleoside 5'-triphosphate = DNA(n+1) + diphosphate</text>
        <dbReference type="Rhea" id="RHEA:22508"/>
        <dbReference type="Rhea" id="RHEA-COMP:17339"/>
        <dbReference type="Rhea" id="RHEA-COMP:17340"/>
        <dbReference type="ChEBI" id="CHEBI:33019"/>
        <dbReference type="ChEBI" id="CHEBI:61560"/>
        <dbReference type="ChEBI" id="CHEBI:173112"/>
        <dbReference type="EC" id="2.7.7.7"/>
    </reaction>
</comment>
<dbReference type="CDD" id="cd12113">
    <property type="entry name" value="PHP_PolIIIA_DnaE3"/>
    <property type="match status" value="1"/>
</dbReference>
<evidence type="ECO:0000256" key="6">
    <source>
        <dbReference type="ARBA" id="ARBA00022932"/>
    </source>
</evidence>
<dbReference type="NCBIfam" id="TIGR00594">
    <property type="entry name" value="polc"/>
    <property type="match status" value="1"/>
</dbReference>
<evidence type="ECO:0000256" key="5">
    <source>
        <dbReference type="ARBA" id="ARBA00022705"/>
    </source>
</evidence>
<dbReference type="Gene3D" id="1.10.150.870">
    <property type="match status" value="1"/>
</dbReference>
<dbReference type="PANTHER" id="PTHR32294:SF0">
    <property type="entry name" value="DNA POLYMERASE III SUBUNIT ALPHA"/>
    <property type="match status" value="1"/>
</dbReference>
<dbReference type="InterPro" id="IPR003141">
    <property type="entry name" value="Pol/His_phosphatase_N"/>
</dbReference>
<reference evidence="9" key="1">
    <citation type="journal article" date="2020" name="J. ISSAAS">
        <title>Lactobacilli and other gastrointestinal microbiota of Peromyscus leucopus, reservoir host for agents of Lyme disease and other zoonoses in North America.</title>
        <authorList>
            <person name="Milovic A."/>
            <person name="Bassam K."/>
            <person name="Shao H."/>
            <person name="Chatzistamou I."/>
            <person name="Tufts D.M."/>
            <person name="Diuk-Wasser M."/>
            <person name="Barbour A.G."/>
        </authorList>
    </citation>
    <scope>NUCLEOTIDE SEQUENCE</scope>
    <source>
        <strain evidence="9">LL30</strain>
    </source>
</reference>
<gene>
    <name evidence="9" type="ORF">Elusimicrob2101_1160</name>
</gene>
<dbReference type="Pfam" id="PF02811">
    <property type="entry name" value="PHP"/>
    <property type="match status" value="1"/>
</dbReference>
<sequence length="1164" mass="130812">MAEFVQLHNHTEYSLLDGMLRVSENHKPSKFLQGLAAQGIPAMAITDHGNMYGALDFYESAHAAGIKPIVGCEFYITEGKYTEKDKSRTGHLTLLARNHEGYLNLMKLNSMAWVDGFYYHPRIDKEILARHSGGLLCLSGCLKGFLSQYVRMDGGFEKACALAKEYEDIFGKGNYYIELMDHGIREEVESLPLLKDVAKMTGIPLVATNDCHYEKKEDWEAHDVHVCIATGKTLNDPRRMQMSHELYFKSPDEMCALFSHTPEACANTLAIAEKCNLEFPKHGFILPNFDIPKEFPNSAEYFKDLCRKGLTQKMNGNVPDEYWKQLEFEFNVIITMGFDCYFLIVQDFINWARANGIPIGPGRGSGAGSLVAYSMDITRVDPIQNKLLFERFLNPDRVSMPDLDIDMSDAGRERVIDYVRGKYGHDKVSQIITFGTMKAKLALKDVARAMEIPVAEANRIAKMIPNDPKMTLEKALEINELRNEVTNNPQSKRLFEMARKIEGLKRHTGIHAAGVLITKDAVSEYVPLARGARDAITTQFEGEPCSNLGLLKMDFLGLRTLTVIDNAEKMIRARHNPDFDINKIPLDDKKTYDMLSACKTLGIFQLESGGMRDLIKKLQPSQFSDLSALVALYRPGPMESGMMDMFVRRKSGQEKIEYETPLLEEPLKDTYGCMLYQEQIMEISKRLGGFTPGEADTLRKAMGKKKIDVMEKFGKKFVEGCKEHKIPEKTASHIYEQMKAFAGYGFNKSHSYAYALVSYQTAYLKANYPIEFMCAALTNEIGHNAIGADDKENKIVTYLEEARSMGFEILPPDVNASQPEFSVDVKDGKECIRYALEAIKNAGEEGCISIVKEREKDGPYKSLEDLCSRIDLFQANKKTIESLTKAGAMDSTAPGQDPKITRANILAGIDSAVDVAHMVAKEKEKNMGNLFGDDFSSVLSVKQTAPVEAQPLTQNELLSFEKEVLGLYFSGHPMAKYQGNLPQLHCTPIRDILEGKASGRLNVLGIVTLFKKRQNKKTKKDWAQLVIEDCTGSLPVNVFPRTYENMGGKLAPNAIFNFLGDIRVDEDSARIELNLQDVSNITDLIANIAKEFTIRIPADYSKQNLQKLKSYLDMTRGTTTVLLEVPSKENPEKIHRIRTSKRVLLHKGLLEFIENSIGNAWSFK</sequence>
<dbReference type="AlphaFoldDB" id="A0A650EMH3"/>
<protein>
    <recommendedName>
        <fullName evidence="2">DNA polymerase III subunit alpha</fullName>
        <ecNumber evidence="1">2.7.7.7</ecNumber>
    </recommendedName>
</protein>
<dbReference type="Pfam" id="PF14579">
    <property type="entry name" value="HHH_6"/>
    <property type="match status" value="1"/>
</dbReference>
<organism evidence="9">
    <name type="scientific">uncultured Elusimicrobia bacterium</name>
    <dbReference type="NCBI Taxonomy" id="699876"/>
    <lineage>
        <taxon>Bacteria</taxon>
        <taxon>Pseudomonadati</taxon>
        <taxon>Elusimicrobiota</taxon>
        <taxon>Elusimicrobia</taxon>
        <taxon>environmental samples</taxon>
    </lineage>
</organism>
<dbReference type="PANTHER" id="PTHR32294">
    <property type="entry name" value="DNA POLYMERASE III SUBUNIT ALPHA"/>
    <property type="match status" value="1"/>
</dbReference>
<keyword evidence="5" id="KW-0235">DNA replication</keyword>
<dbReference type="InterPro" id="IPR040982">
    <property type="entry name" value="DNA_pol3_finger"/>
</dbReference>
<dbReference type="InterPro" id="IPR011708">
    <property type="entry name" value="DNA_pol3_alpha_NTPase_dom"/>
</dbReference>
<keyword evidence="3 9" id="KW-0808">Transferase</keyword>
<dbReference type="InterPro" id="IPR029460">
    <property type="entry name" value="DNAPol_HHH"/>
</dbReference>
<evidence type="ECO:0000256" key="7">
    <source>
        <dbReference type="ARBA" id="ARBA00049244"/>
    </source>
</evidence>
<dbReference type="SMART" id="SM00481">
    <property type="entry name" value="POLIIIAc"/>
    <property type="match status" value="1"/>
</dbReference>
<dbReference type="NCBIfam" id="NF004226">
    <property type="entry name" value="PRK05673.1"/>
    <property type="match status" value="1"/>
</dbReference>
<dbReference type="Pfam" id="PF07733">
    <property type="entry name" value="DNA_pol3_alpha"/>
    <property type="match status" value="1"/>
</dbReference>
<dbReference type="GO" id="GO:0008408">
    <property type="term" value="F:3'-5' exonuclease activity"/>
    <property type="evidence" value="ECO:0007669"/>
    <property type="project" value="InterPro"/>
</dbReference>
<name>A0A650EMH3_9BACT</name>
<dbReference type="EMBL" id="MN577572">
    <property type="protein sequence ID" value="QGT50853.1"/>
    <property type="molecule type" value="Genomic_DNA"/>
</dbReference>
<dbReference type="InterPro" id="IPR016195">
    <property type="entry name" value="Pol/histidinol_Pase-like"/>
</dbReference>
<dbReference type="SUPFAM" id="SSF89550">
    <property type="entry name" value="PHP domain-like"/>
    <property type="match status" value="1"/>
</dbReference>
<keyword evidence="6 9" id="KW-0239">DNA-directed DNA polymerase</keyword>
<evidence type="ECO:0000259" key="8">
    <source>
        <dbReference type="SMART" id="SM00481"/>
    </source>
</evidence>
<dbReference type="EC" id="2.7.7.7" evidence="1"/>
<evidence type="ECO:0000256" key="1">
    <source>
        <dbReference type="ARBA" id="ARBA00012417"/>
    </source>
</evidence>
<dbReference type="GO" id="GO:0003887">
    <property type="term" value="F:DNA-directed DNA polymerase activity"/>
    <property type="evidence" value="ECO:0007669"/>
    <property type="project" value="UniProtKB-KW"/>
</dbReference>
<evidence type="ECO:0000256" key="2">
    <source>
        <dbReference type="ARBA" id="ARBA00019114"/>
    </source>
</evidence>
<feature type="domain" description="Polymerase/histidinol phosphatase N-terminal" evidence="8">
    <location>
        <begin position="5"/>
        <end position="78"/>
    </location>
</feature>
<dbReference type="InterPro" id="IPR004805">
    <property type="entry name" value="DnaE2/DnaE/PolC"/>
</dbReference>
<dbReference type="GO" id="GO:0006260">
    <property type="term" value="P:DNA replication"/>
    <property type="evidence" value="ECO:0007669"/>
    <property type="project" value="UniProtKB-KW"/>
</dbReference>
<dbReference type="InterPro" id="IPR004013">
    <property type="entry name" value="PHP_dom"/>
</dbReference>
<dbReference type="Pfam" id="PF17657">
    <property type="entry name" value="DNA_pol3_finger"/>
    <property type="match status" value="1"/>
</dbReference>
<dbReference type="Gene3D" id="1.10.10.1600">
    <property type="entry name" value="Bacterial DNA polymerase III alpha subunit, thumb domain"/>
    <property type="match status" value="1"/>
</dbReference>
<accession>A0A650EMH3</accession>
<dbReference type="NCBIfam" id="NF005298">
    <property type="entry name" value="PRK06826.1"/>
    <property type="match status" value="1"/>
</dbReference>
<evidence type="ECO:0000313" key="9">
    <source>
        <dbReference type="EMBL" id="QGT50853.1"/>
    </source>
</evidence>
<evidence type="ECO:0000256" key="4">
    <source>
        <dbReference type="ARBA" id="ARBA00022695"/>
    </source>
</evidence>
<proteinExistence type="predicted"/>
<dbReference type="Gene3D" id="3.20.20.140">
    <property type="entry name" value="Metal-dependent hydrolases"/>
    <property type="match status" value="1"/>
</dbReference>
<dbReference type="InterPro" id="IPR041931">
    <property type="entry name" value="DNA_pol3_alpha_thumb_dom"/>
</dbReference>